<comment type="caution">
    <text evidence="1">The sequence shown here is derived from an EMBL/GenBank/DDBJ whole genome shotgun (WGS) entry which is preliminary data.</text>
</comment>
<dbReference type="PANTHER" id="PTHR38767">
    <property type="entry name" value="DNA POLYMERASE III SUBUNIT CHI"/>
    <property type="match status" value="1"/>
</dbReference>
<dbReference type="InterPro" id="IPR036768">
    <property type="entry name" value="PolIII_chi_sf"/>
</dbReference>
<dbReference type="Proteomes" id="UP000538147">
    <property type="component" value="Unassembled WGS sequence"/>
</dbReference>
<dbReference type="Pfam" id="PF04364">
    <property type="entry name" value="DNA_pol3_chi"/>
    <property type="match status" value="1"/>
</dbReference>
<dbReference type="GO" id="GO:0006260">
    <property type="term" value="P:DNA replication"/>
    <property type="evidence" value="ECO:0007669"/>
    <property type="project" value="InterPro"/>
</dbReference>
<proteinExistence type="predicted"/>
<dbReference type="EC" id="2.7.7.7" evidence="1"/>
<dbReference type="GO" id="GO:0003887">
    <property type="term" value="F:DNA-directed DNA polymerase activity"/>
    <property type="evidence" value="ECO:0007669"/>
    <property type="project" value="UniProtKB-EC"/>
</dbReference>
<reference evidence="1 2" key="1">
    <citation type="submission" date="2020-08" db="EMBL/GenBank/DDBJ databases">
        <title>Genomic Encyclopedia of Type Strains, Phase IV (KMG-IV): sequencing the most valuable type-strain genomes for metagenomic binning, comparative biology and taxonomic classification.</title>
        <authorList>
            <person name="Goeker M."/>
        </authorList>
    </citation>
    <scope>NUCLEOTIDE SEQUENCE [LARGE SCALE GENOMIC DNA]</scope>
    <source>
        <strain evidence="1 2">DSM 102189</strain>
    </source>
</reference>
<evidence type="ECO:0000313" key="2">
    <source>
        <dbReference type="Proteomes" id="UP000538147"/>
    </source>
</evidence>
<protein>
    <submittedName>
        <fullName evidence="1">DNA polymerase-3 subunit chi</fullName>
        <ecNumber evidence="1">2.7.7.7</ecNumber>
    </submittedName>
</protein>
<dbReference type="SUPFAM" id="SSF102400">
    <property type="entry name" value="DNA polymerase III chi subunit"/>
    <property type="match status" value="1"/>
</dbReference>
<evidence type="ECO:0000313" key="1">
    <source>
        <dbReference type="EMBL" id="MBB6225970.1"/>
    </source>
</evidence>
<dbReference type="InterPro" id="IPR007459">
    <property type="entry name" value="DNA_pol3_chi"/>
</dbReference>
<dbReference type="GO" id="GO:0032298">
    <property type="term" value="P:positive regulation of DNA-templated DNA replication initiation"/>
    <property type="evidence" value="ECO:0007669"/>
    <property type="project" value="TreeGrafter"/>
</dbReference>
<keyword evidence="1" id="KW-0808">Transferase</keyword>
<dbReference type="AlphaFoldDB" id="A0A841L0N8"/>
<keyword evidence="2" id="KW-1185">Reference proteome</keyword>
<dbReference type="PANTHER" id="PTHR38767:SF1">
    <property type="entry name" value="DNA POLYMERASE III SUBUNIT CHI"/>
    <property type="match status" value="1"/>
</dbReference>
<dbReference type="EMBL" id="JACIIV010000001">
    <property type="protein sequence ID" value="MBB6225970.1"/>
    <property type="molecule type" value="Genomic_DNA"/>
</dbReference>
<dbReference type="Gene3D" id="3.40.50.10110">
    <property type="entry name" value="DNA polymerase III subunit chi"/>
    <property type="match status" value="1"/>
</dbReference>
<organism evidence="1 2">
    <name type="scientific">Polymorphobacter multimanifer</name>
    <dbReference type="NCBI Taxonomy" id="1070431"/>
    <lineage>
        <taxon>Bacteria</taxon>
        <taxon>Pseudomonadati</taxon>
        <taxon>Pseudomonadota</taxon>
        <taxon>Alphaproteobacteria</taxon>
        <taxon>Sphingomonadales</taxon>
        <taxon>Sphingosinicellaceae</taxon>
        <taxon>Polymorphobacter</taxon>
    </lineage>
</organism>
<gene>
    <name evidence="1" type="ORF">FHS79_000121</name>
</gene>
<accession>A0A841L0N8</accession>
<dbReference type="RefSeq" id="WP_184193753.1">
    <property type="nucleotide sequence ID" value="NZ_BMOX01000013.1"/>
</dbReference>
<sequence>MIIGFYQLLTRPVEAVLPQLVVKALEAGHRLLVRSDDAALLARLDALLWDFAPASFVPHGRVDALAPERVASQPVLLGAEWPAANGADFLMQIGDDLPDALDGLKRAAFLFGENELETARARWRTVKALAGMEPAYWREGSGGRFEKVA</sequence>
<dbReference type="GO" id="GO:0003677">
    <property type="term" value="F:DNA binding"/>
    <property type="evidence" value="ECO:0007669"/>
    <property type="project" value="InterPro"/>
</dbReference>
<keyword evidence="1" id="KW-0548">Nucleotidyltransferase</keyword>
<name>A0A841L0N8_9SPHN</name>